<gene>
    <name evidence="3" type="ORF">AURANDRAFT_68694</name>
</gene>
<feature type="compositionally biased region" description="Low complexity" evidence="1">
    <location>
        <begin position="591"/>
        <end position="610"/>
    </location>
</feature>
<evidence type="ECO:0000256" key="1">
    <source>
        <dbReference type="SAM" id="MobiDB-lite"/>
    </source>
</evidence>
<sequence>MASARTPLLAAPRRDGIGKRAATALAVAAVAGLGLVGNGYGTAPLLALARRDAVNEGFEAALLSPGETVVAPLVAVETWACGGRGDAVPVEEHYLAKRDGGPSLMSGHIFLKQAYTYWRYGLCGPRASARAGKAARVTSYRYDGRQALLSALAEGKLGAGAVVWVTVTSEALDTDFDDFDTLQRAYGVPRASLQRGVVGDLDGDAATALDTMCVYQYTPDIAAAALAARARGRLLASPREPARRLAALFATVDGLERDAAATEAYVAARVAELVGDASFWRRDWERNARVVAAAGSAATLPCFDGGAGARRPTAPRPPPAGALGPTLAAAAAPPGPSLATVRDADPGRDACDCAFDVLRRPAPVAEGADYVRASCARDGAGLGGGAAASVVRRVSDAMMREDILREMRLRGQNIVNDLTDQTKRRDARVRAAVALQTASRVVAARRETAPLFRALKRVKAATRLQAAARRRDAASEAARRREYEAYVATLALRFRETRALEKVQSWARREAALRATRRSLFVYGDLIGKLIRELAASEARDWASERRSTYVLDTAATRSRASASRGGRLPSRDETRTRAPRSPERTPGRRLSVSAGDDGGSLSSASAKTPASPPARKRPLGSSLAKSQAFRPFASHFLKLKAFAGQGAAPAPLAPTVTRLSRAAAPAPAPAPSPRRPKAAEPETVDLRDKDLETWVSALSWDGEAAPELLEAEREGRTAFRGPRSAPLPGAPRLDAPSRAAKESEAPSLWDATCQRATTAPYGKSLAERSLGTTVSGYLSDAGNRRLVEAHDRPLCT</sequence>
<evidence type="ECO:0000256" key="2">
    <source>
        <dbReference type="SAM" id="Phobius"/>
    </source>
</evidence>
<evidence type="ECO:0000313" key="3">
    <source>
        <dbReference type="EMBL" id="EGB02643.1"/>
    </source>
</evidence>
<dbReference type="AlphaFoldDB" id="F0YQG6"/>
<dbReference type="GeneID" id="20226960"/>
<feature type="region of interest" description="Disordered" evidence="1">
    <location>
        <begin position="716"/>
        <end position="749"/>
    </location>
</feature>
<protein>
    <submittedName>
        <fullName evidence="3">Uncharacterized protein</fullName>
    </submittedName>
</protein>
<evidence type="ECO:0000313" key="4">
    <source>
        <dbReference type="Proteomes" id="UP000002729"/>
    </source>
</evidence>
<feature type="compositionally biased region" description="Low complexity" evidence="1">
    <location>
        <begin position="321"/>
        <end position="336"/>
    </location>
</feature>
<dbReference type="KEGG" id="aaf:AURANDRAFT_68694"/>
<keyword evidence="2" id="KW-1133">Transmembrane helix</keyword>
<feature type="region of interest" description="Disordered" evidence="1">
    <location>
        <begin position="660"/>
        <end position="685"/>
    </location>
</feature>
<feature type="transmembrane region" description="Helical" evidence="2">
    <location>
        <begin position="21"/>
        <end position="41"/>
    </location>
</feature>
<name>F0YQG6_AURAN</name>
<feature type="non-terminal residue" evidence="3">
    <location>
        <position position="797"/>
    </location>
</feature>
<dbReference type="RefSeq" id="XP_009042659.1">
    <property type="nucleotide sequence ID" value="XM_009044411.1"/>
</dbReference>
<keyword evidence="2" id="KW-0812">Transmembrane</keyword>
<feature type="region of interest" description="Disordered" evidence="1">
    <location>
        <begin position="307"/>
        <end position="336"/>
    </location>
</feature>
<reference evidence="3 4" key="1">
    <citation type="journal article" date="2011" name="Proc. Natl. Acad. Sci. U.S.A.">
        <title>Niche of harmful alga Aureococcus anophagefferens revealed through ecogenomics.</title>
        <authorList>
            <person name="Gobler C.J."/>
            <person name="Berry D.L."/>
            <person name="Dyhrman S.T."/>
            <person name="Wilhelm S.W."/>
            <person name="Salamov A."/>
            <person name="Lobanov A.V."/>
            <person name="Zhang Y."/>
            <person name="Collier J.L."/>
            <person name="Wurch L.L."/>
            <person name="Kustka A.B."/>
            <person name="Dill B.D."/>
            <person name="Shah M."/>
            <person name="VerBerkmoes N.C."/>
            <person name="Kuo A."/>
            <person name="Terry A."/>
            <person name="Pangilinan J."/>
            <person name="Lindquist E.A."/>
            <person name="Lucas S."/>
            <person name="Paulsen I.T."/>
            <person name="Hattenrath-Lehmann T.K."/>
            <person name="Talmage S.C."/>
            <person name="Walker E.A."/>
            <person name="Koch F."/>
            <person name="Burson A.M."/>
            <person name="Marcoval M.A."/>
            <person name="Tang Y.Z."/>
            <person name="Lecleir G.R."/>
            <person name="Coyne K.J."/>
            <person name="Berg G.M."/>
            <person name="Bertrand E.M."/>
            <person name="Saito M.A."/>
            <person name="Gladyshev V.N."/>
            <person name="Grigoriev I.V."/>
        </authorList>
    </citation>
    <scope>NUCLEOTIDE SEQUENCE [LARGE SCALE GENOMIC DNA]</scope>
    <source>
        <strain evidence="4">CCMP 1984</strain>
    </source>
</reference>
<organism evidence="4">
    <name type="scientific">Aureococcus anophagefferens</name>
    <name type="common">Harmful bloom alga</name>
    <dbReference type="NCBI Taxonomy" id="44056"/>
    <lineage>
        <taxon>Eukaryota</taxon>
        <taxon>Sar</taxon>
        <taxon>Stramenopiles</taxon>
        <taxon>Ochrophyta</taxon>
        <taxon>Pelagophyceae</taxon>
        <taxon>Pelagomonadales</taxon>
        <taxon>Pelagomonadaceae</taxon>
        <taxon>Aureococcus</taxon>
    </lineage>
</organism>
<feature type="region of interest" description="Disordered" evidence="1">
    <location>
        <begin position="554"/>
        <end position="624"/>
    </location>
</feature>
<proteinExistence type="predicted"/>
<dbReference type="InParanoid" id="F0YQG6"/>
<keyword evidence="2" id="KW-0472">Membrane</keyword>
<dbReference type="Proteomes" id="UP000002729">
    <property type="component" value="Unassembled WGS sequence"/>
</dbReference>
<feature type="compositionally biased region" description="Low complexity" evidence="1">
    <location>
        <begin position="554"/>
        <end position="568"/>
    </location>
</feature>
<accession>F0YQG6</accession>
<dbReference type="EMBL" id="GL833391">
    <property type="protein sequence ID" value="EGB02643.1"/>
    <property type="molecule type" value="Genomic_DNA"/>
</dbReference>
<feature type="compositionally biased region" description="Basic and acidic residues" evidence="1">
    <location>
        <begin position="570"/>
        <end position="587"/>
    </location>
</feature>
<keyword evidence="4" id="KW-1185">Reference proteome</keyword>